<protein>
    <submittedName>
        <fullName evidence="2">Transposase</fullName>
    </submittedName>
</protein>
<dbReference type="PANTHER" id="PTHR34322:SF2">
    <property type="entry name" value="TRANSPOSASE IS200-LIKE DOMAIN-CONTAINING PROTEIN"/>
    <property type="match status" value="1"/>
</dbReference>
<gene>
    <name evidence="2" type="ORF">AB0763_08735</name>
</gene>
<dbReference type="GO" id="GO:0003677">
    <property type="term" value="F:DNA binding"/>
    <property type="evidence" value="ECO:0007669"/>
    <property type="project" value="InterPro"/>
</dbReference>
<accession>A0AB39HEI7</accession>
<dbReference type="RefSeq" id="WP_306100367.1">
    <property type="nucleotide sequence ID" value="NZ_CP162601.1"/>
</dbReference>
<sequence length="327" mass="37713">MTQARSSLISLSDTAYYHCISRCVRRAYLCGQDDYSGRDFEHRRVWLIERLRLLTQVFSIDICAYAIMSNHYHLVLHVDENQAKSWSDKEVVERWSVLYTLPVLVSHWLKNELMDDSELVKVSEVIAVWRQRLMDISWFMRNINEFIARQANKEDQCTGRFWEGRFKSQALLDERALLTCMAYVELNPVRAGMAKTLQDSEFTSLYERIHGKACDDDNGAGQIAELVEKPLFGFLGAQSQAKASKPDTLQGIEFSLLDYIALVEHIGQILQRDKIGYLCSKAPCLLKKLGLYNEQCHRFCAQFGRHFSCAVGGVDELREYAKNTDRN</sequence>
<name>A0AB39HEI7_9VIBR</name>
<proteinExistence type="predicted"/>
<dbReference type="EMBL" id="CP162601">
    <property type="protein sequence ID" value="XDK24308.1"/>
    <property type="molecule type" value="Genomic_DNA"/>
</dbReference>
<evidence type="ECO:0000313" key="2">
    <source>
        <dbReference type="EMBL" id="XDK24308.1"/>
    </source>
</evidence>
<dbReference type="InterPro" id="IPR036515">
    <property type="entry name" value="Transposase_17_sf"/>
</dbReference>
<dbReference type="SUPFAM" id="SSF143422">
    <property type="entry name" value="Transposase IS200-like"/>
    <property type="match status" value="1"/>
</dbReference>
<dbReference type="GO" id="GO:0006313">
    <property type="term" value="P:DNA transposition"/>
    <property type="evidence" value="ECO:0007669"/>
    <property type="project" value="InterPro"/>
</dbReference>
<dbReference type="AlphaFoldDB" id="A0AB39HEI7"/>
<dbReference type="InterPro" id="IPR002686">
    <property type="entry name" value="Transposase_17"/>
</dbReference>
<dbReference type="KEGG" id="vih:AB0763_08735"/>
<dbReference type="GO" id="GO:0004803">
    <property type="term" value="F:transposase activity"/>
    <property type="evidence" value="ECO:0007669"/>
    <property type="project" value="InterPro"/>
</dbReference>
<feature type="domain" description="Transposase IS200-like" evidence="1">
    <location>
        <begin position="12"/>
        <end position="187"/>
    </location>
</feature>
<evidence type="ECO:0000259" key="1">
    <source>
        <dbReference type="SMART" id="SM01321"/>
    </source>
</evidence>
<dbReference type="Gene3D" id="3.30.70.1290">
    <property type="entry name" value="Transposase IS200-like"/>
    <property type="match status" value="1"/>
</dbReference>
<organism evidence="2">
    <name type="scientific">Vibrio sp. HB236076</name>
    <dbReference type="NCBI Taxonomy" id="3232307"/>
    <lineage>
        <taxon>Bacteria</taxon>
        <taxon>Pseudomonadati</taxon>
        <taxon>Pseudomonadota</taxon>
        <taxon>Gammaproteobacteria</taxon>
        <taxon>Vibrionales</taxon>
        <taxon>Vibrionaceae</taxon>
        <taxon>Vibrio</taxon>
    </lineage>
</organism>
<dbReference type="SMART" id="SM01321">
    <property type="entry name" value="Y1_Tnp"/>
    <property type="match status" value="1"/>
</dbReference>
<reference evidence="2" key="1">
    <citation type="submission" date="2024-07" db="EMBL/GenBank/DDBJ databases">
        <title>Genome Analysis of a Potential Novel Vibrio Species Secreting pH- and Thermo-stable Alginate Lyase and its Application in Producing Alginate Oligosaccharides.</title>
        <authorList>
            <person name="Huang H."/>
            <person name="Bao K."/>
        </authorList>
    </citation>
    <scope>NUCLEOTIDE SEQUENCE</scope>
    <source>
        <strain evidence="2">HB236076</strain>
    </source>
</reference>
<dbReference type="PANTHER" id="PTHR34322">
    <property type="entry name" value="TRANSPOSASE, Y1_TNP DOMAIN-CONTAINING"/>
    <property type="match status" value="1"/>
</dbReference>